<comment type="caution">
    <text evidence="1">The sequence shown here is derived from an EMBL/GenBank/DDBJ whole genome shotgun (WGS) entry which is preliminary data.</text>
</comment>
<feature type="non-terminal residue" evidence="1">
    <location>
        <position position="1"/>
    </location>
</feature>
<accession>A0A0L0UT67</accession>
<dbReference type="Proteomes" id="UP000054564">
    <property type="component" value="Unassembled WGS sequence"/>
</dbReference>
<gene>
    <name evidence="1" type="ORF">PSTG_16322</name>
</gene>
<protein>
    <submittedName>
        <fullName evidence="1">Uncharacterized protein</fullName>
    </submittedName>
</protein>
<keyword evidence="2" id="KW-1185">Reference proteome</keyword>
<organism evidence="1 2">
    <name type="scientific">Puccinia striiformis f. sp. tritici PST-78</name>
    <dbReference type="NCBI Taxonomy" id="1165861"/>
    <lineage>
        <taxon>Eukaryota</taxon>
        <taxon>Fungi</taxon>
        <taxon>Dikarya</taxon>
        <taxon>Basidiomycota</taxon>
        <taxon>Pucciniomycotina</taxon>
        <taxon>Pucciniomycetes</taxon>
        <taxon>Pucciniales</taxon>
        <taxon>Pucciniaceae</taxon>
        <taxon>Puccinia</taxon>
    </lineage>
</organism>
<proteinExistence type="predicted"/>
<reference evidence="2" key="1">
    <citation type="submission" date="2014-03" db="EMBL/GenBank/DDBJ databases">
        <title>The Genome Sequence of Puccinia striiformis f. sp. tritici PST-78.</title>
        <authorList>
            <consortium name="The Broad Institute Genome Sequencing Platform"/>
            <person name="Cuomo C."/>
            <person name="Hulbert S."/>
            <person name="Chen X."/>
            <person name="Walker B."/>
            <person name="Young S.K."/>
            <person name="Zeng Q."/>
            <person name="Gargeya S."/>
            <person name="Fitzgerald M."/>
            <person name="Haas B."/>
            <person name="Abouelleil A."/>
            <person name="Alvarado L."/>
            <person name="Arachchi H.M."/>
            <person name="Berlin A.M."/>
            <person name="Chapman S.B."/>
            <person name="Goldberg J."/>
            <person name="Griggs A."/>
            <person name="Gujja S."/>
            <person name="Hansen M."/>
            <person name="Howarth C."/>
            <person name="Imamovic A."/>
            <person name="Larimer J."/>
            <person name="McCowan C."/>
            <person name="Montmayeur A."/>
            <person name="Murphy C."/>
            <person name="Neiman D."/>
            <person name="Pearson M."/>
            <person name="Priest M."/>
            <person name="Roberts A."/>
            <person name="Saif S."/>
            <person name="Shea T."/>
            <person name="Sisk P."/>
            <person name="Sykes S."/>
            <person name="Wortman J."/>
            <person name="Nusbaum C."/>
            <person name="Birren B."/>
        </authorList>
    </citation>
    <scope>NUCLEOTIDE SEQUENCE [LARGE SCALE GENOMIC DNA]</scope>
    <source>
        <strain evidence="2">race PST-78</strain>
    </source>
</reference>
<name>A0A0L0UT67_9BASI</name>
<evidence type="ECO:0000313" key="2">
    <source>
        <dbReference type="Proteomes" id="UP000054564"/>
    </source>
</evidence>
<dbReference type="EMBL" id="AJIL01000269">
    <property type="protein sequence ID" value="KNE90215.1"/>
    <property type="molecule type" value="Genomic_DNA"/>
</dbReference>
<dbReference type="AlphaFoldDB" id="A0A0L0UT67"/>
<evidence type="ECO:0000313" key="1">
    <source>
        <dbReference type="EMBL" id="KNE90215.1"/>
    </source>
</evidence>
<sequence>KLFRLTGRDIWLTPNLEAYSHDHHKNRVLQRSLFYLTLDAANHQYEKWKEEHLTPHQMDGDFEGLDQYWTTVYHYKHKLPKNAQWAIIHKQLCIVRGSTPAFQHILVLAKDTEFFYGAVHIKSIHKEQLSVPSLDSVRAAMALDPTASAA</sequence>